<dbReference type="CDD" id="cd09854">
    <property type="entry name" value="PIN_VapC-like"/>
    <property type="match status" value="1"/>
</dbReference>
<name>A0A6B1D5E5_9CHLR</name>
<sequence>MDTNIWISGLTGTNPFCQMILVNLQGFDVVVPDQVREELERNLSDRVMKQLYRLLLQSDTKVDFALVPGDLVAAFEDKGLKKGDAEIGAFCAWREIAMLVSNNRDFLRGMTGEHSFNVLSPEKFCQEFGLRE</sequence>
<dbReference type="EMBL" id="VXMH01000033">
    <property type="protein sequence ID" value="MYC94798.1"/>
    <property type="molecule type" value="Genomic_DNA"/>
</dbReference>
<dbReference type="SUPFAM" id="SSF88723">
    <property type="entry name" value="PIN domain-like"/>
    <property type="match status" value="1"/>
</dbReference>
<evidence type="ECO:0008006" key="2">
    <source>
        <dbReference type="Google" id="ProtNLM"/>
    </source>
</evidence>
<proteinExistence type="predicted"/>
<gene>
    <name evidence="1" type="ORF">F4X14_07485</name>
</gene>
<dbReference type="InterPro" id="IPR029060">
    <property type="entry name" value="PIN-like_dom_sf"/>
</dbReference>
<protein>
    <recommendedName>
        <fullName evidence="2">PIN domain-containing protein</fullName>
    </recommendedName>
</protein>
<organism evidence="1">
    <name type="scientific">Caldilineaceae bacterium SB0661_bin_32</name>
    <dbReference type="NCBI Taxonomy" id="2605255"/>
    <lineage>
        <taxon>Bacteria</taxon>
        <taxon>Bacillati</taxon>
        <taxon>Chloroflexota</taxon>
        <taxon>Caldilineae</taxon>
        <taxon>Caldilineales</taxon>
        <taxon>Caldilineaceae</taxon>
    </lineage>
</organism>
<dbReference type="AlphaFoldDB" id="A0A6B1D5E5"/>
<reference evidence="1" key="1">
    <citation type="submission" date="2019-09" db="EMBL/GenBank/DDBJ databases">
        <title>Characterisation of the sponge microbiome using genome-centric metagenomics.</title>
        <authorList>
            <person name="Engelberts J.P."/>
            <person name="Robbins S.J."/>
            <person name="De Goeij J.M."/>
            <person name="Aranda M."/>
            <person name="Bell S.C."/>
            <person name="Webster N.S."/>
        </authorList>
    </citation>
    <scope>NUCLEOTIDE SEQUENCE</scope>
    <source>
        <strain evidence="1">SB0661_bin_32</strain>
    </source>
</reference>
<comment type="caution">
    <text evidence="1">The sequence shown here is derived from an EMBL/GenBank/DDBJ whole genome shotgun (WGS) entry which is preliminary data.</text>
</comment>
<accession>A0A6B1D5E5</accession>
<evidence type="ECO:0000313" key="1">
    <source>
        <dbReference type="EMBL" id="MYC94798.1"/>
    </source>
</evidence>